<dbReference type="AlphaFoldDB" id="A0AB34JF15"/>
<accession>A0AB34JF15</accession>
<sequence>MIVLDLIQFNWCHFSAQAPSWTAPEEEEEDGLPDTAIDDFEHYDASHGSLPAALRNVTYAIVDTGASTHLENVDGCDGFQTREATNATVSTGLSSKSPCDFMGTHVQYMLGCAPQYDIVAFRRPTVLCPVLLQQGAKHLPVQPASCSRFSSPPSTAKSEPTQCCALTITCLNKDPPAASESWQSGASMAACL</sequence>
<reference evidence="1 2" key="1">
    <citation type="journal article" date="2024" name="Science">
        <title>Giant polyketide synthase enzymes in the biosynthesis of giant marine polyether toxins.</title>
        <authorList>
            <person name="Fallon T.R."/>
            <person name="Shende V.V."/>
            <person name="Wierzbicki I.H."/>
            <person name="Pendleton A.L."/>
            <person name="Watervoot N.F."/>
            <person name="Auber R.P."/>
            <person name="Gonzalez D.J."/>
            <person name="Wisecaver J.H."/>
            <person name="Moore B.S."/>
        </authorList>
    </citation>
    <scope>NUCLEOTIDE SEQUENCE [LARGE SCALE GENOMIC DNA]</scope>
    <source>
        <strain evidence="1 2">12B1</strain>
    </source>
</reference>
<protein>
    <recommendedName>
        <fullName evidence="3">Subtilisin</fullName>
    </recommendedName>
</protein>
<dbReference type="Proteomes" id="UP001515480">
    <property type="component" value="Unassembled WGS sequence"/>
</dbReference>
<comment type="caution">
    <text evidence="1">The sequence shown here is derived from an EMBL/GenBank/DDBJ whole genome shotgun (WGS) entry which is preliminary data.</text>
</comment>
<proteinExistence type="predicted"/>
<organism evidence="1 2">
    <name type="scientific">Prymnesium parvum</name>
    <name type="common">Toxic golden alga</name>
    <dbReference type="NCBI Taxonomy" id="97485"/>
    <lineage>
        <taxon>Eukaryota</taxon>
        <taxon>Haptista</taxon>
        <taxon>Haptophyta</taxon>
        <taxon>Prymnesiophyceae</taxon>
        <taxon>Prymnesiales</taxon>
        <taxon>Prymnesiaceae</taxon>
        <taxon>Prymnesium</taxon>
    </lineage>
</organism>
<evidence type="ECO:0000313" key="2">
    <source>
        <dbReference type="Proteomes" id="UP001515480"/>
    </source>
</evidence>
<gene>
    <name evidence="1" type="ORF">AB1Y20_022872</name>
</gene>
<evidence type="ECO:0008006" key="3">
    <source>
        <dbReference type="Google" id="ProtNLM"/>
    </source>
</evidence>
<dbReference type="EMBL" id="JBGBPQ010000009">
    <property type="protein sequence ID" value="KAL1519346.1"/>
    <property type="molecule type" value="Genomic_DNA"/>
</dbReference>
<evidence type="ECO:0000313" key="1">
    <source>
        <dbReference type="EMBL" id="KAL1519346.1"/>
    </source>
</evidence>
<keyword evidence="2" id="KW-1185">Reference proteome</keyword>
<name>A0AB34JF15_PRYPA</name>